<dbReference type="EMBL" id="KV425944">
    <property type="protein sequence ID" value="KZV96343.1"/>
    <property type="molecule type" value="Genomic_DNA"/>
</dbReference>
<protein>
    <submittedName>
        <fullName evidence="2">Uncharacterized protein</fullName>
    </submittedName>
</protein>
<keyword evidence="3" id="KW-1185">Reference proteome</keyword>
<accession>A0A165KHI9</accession>
<dbReference type="InParanoid" id="A0A165KHI9"/>
<organism evidence="2 3">
    <name type="scientific">Exidia glandulosa HHB12029</name>
    <dbReference type="NCBI Taxonomy" id="1314781"/>
    <lineage>
        <taxon>Eukaryota</taxon>
        <taxon>Fungi</taxon>
        <taxon>Dikarya</taxon>
        <taxon>Basidiomycota</taxon>
        <taxon>Agaricomycotina</taxon>
        <taxon>Agaricomycetes</taxon>
        <taxon>Auriculariales</taxon>
        <taxon>Exidiaceae</taxon>
        <taxon>Exidia</taxon>
    </lineage>
</organism>
<proteinExistence type="predicted"/>
<name>A0A165KHI9_EXIGL</name>
<reference evidence="2 3" key="1">
    <citation type="journal article" date="2016" name="Mol. Biol. Evol.">
        <title>Comparative Genomics of Early-Diverging Mushroom-Forming Fungi Provides Insights into the Origins of Lignocellulose Decay Capabilities.</title>
        <authorList>
            <person name="Nagy L.G."/>
            <person name="Riley R."/>
            <person name="Tritt A."/>
            <person name="Adam C."/>
            <person name="Daum C."/>
            <person name="Floudas D."/>
            <person name="Sun H."/>
            <person name="Yadav J.S."/>
            <person name="Pangilinan J."/>
            <person name="Larsson K.H."/>
            <person name="Matsuura K."/>
            <person name="Barry K."/>
            <person name="Labutti K."/>
            <person name="Kuo R."/>
            <person name="Ohm R.A."/>
            <person name="Bhattacharya S.S."/>
            <person name="Shirouzu T."/>
            <person name="Yoshinaga Y."/>
            <person name="Martin F.M."/>
            <person name="Grigoriev I.V."/>
            <person name="Hibbett D.S."/>
        </authorList>
    </citation>
    <scope>NUCLEOTIDE SEQUENCE [LARGE SCALE GENOMIC DNA]</scope>
    <source>
        <strain evidence="2 3">HHB12029</strain>
    </source>
</reference>
<feature type="region of interest" description="Disordered" evidence="1">
    <location>
        <begin position="115"/>
        <end position="134"/>
    </location>
</feature>
<dbReference type="AlphaFoldDB" id="A0A165KHI9"/>
<evidence type="ECO:0000313" key="3">
    <source>
        <dbReference type="Proteomes" id="UP000077266"/>
    </source>
</evidence>
<evidence type="ECO:0000256" key="1">
    <source>
        <dbReference type="SAM" id="MobiDB-lite"/>
    </source>
</evidence>
<dbReference type="Proteomes" id="UP000077266">
    <property type="component" value="Unassembled WGS sequence"/>
</dbReference>
<evidence type="ECO:0000313" key="2">
    <source>
        <dbReference type="EMBL" id="KZV96343.1"/>
    </source>
</evidence>
<sequence>MALSCPMPLCAWQSSLAESRYLIRHLRIVHRPDLVGLDENALLARSILATHEDARKLVSQLSEPVPTCSQCWAEFSRSDALRRHITDNRCPVAAFLSNTAPTSSDFDLERVSQLSPRSPVQEPPVSHFTSSSSATNAAPATIGVCTPPSSSLATLPPWSATTPTAPEVAYMGSPYGDDLDRLFWYLVTDPNAWRV</sequence>
<gene>
    <name evidence="2" type="ORF">EXIGLDRAFT_432140</name>
</gene>